<dbReference type="AlphaFoldDB" id="A0A329VEX6"/>
<comment type="caution">
    <text evidence="2">The sequence shown here is derived from an EMBL/GenBank/DDBJ whole genome shotgun (WGS) entry which is preliminary data.</text>
</comment>
<dbReference type="Proteomes" id="UP000250870">
    <property type="component" value="Unassembled WGS sequence"/>
</dbReference>
<dbReference type="PANTHER" id="PTHR12526">
    <property type="entry name" value="GLYCOSYLTRANSFERASE"/>
    <property type="match status" value="1"/>
</dbReference>
<dbReference type="CDD" id="cd03811">
    <property type="entry name" value="GT4_GT28_WabH-like"/>
    <property type="match status" value="1"/>
</dbReference>
<name>A0A329VEX6_9GAMM</name>
<sequence>MKAKKIIIVGYDMPGFGGRETVCKKLVALLSEDCPASDVSFFFINDIRQESVEINDDWLNGMSFHRIRSKIYNTKARRVHFAFLFSKFMRRENPDIIIAIDPLSCYITSLAKKLIFSKTPLFSWVYSSLDQLYKNIYSTKADYHLSISSGITQQFIDRGVNPDKIFTIFNPVSQKSETIPQPNGNITKFLYVGRLADGHKNISGMFKALSQVHGNWELNIVGSGCDEKILRSVADNLNITSNIVWHGWHKEPWYYIMNEIKEITALLLTSDFEGFPMVLGEANAQGIYCISSDCKTGPADIIKNEINGELYPVDKPSELINKLQDIVSGKKLSDSNTIKMAISNLYDSNYLKRVKSALNIL</sequence>
<organism evidence="2 3">
    <name type="scientific">Photorhabdus laumondii subsp. clarkei</name>
    <dbReference type="NCBI Taxonomy" id="2029685"/>
    <lineage>
        <taxon>Bacteria</taxon>
        <taxon>Pseudomonadati</taxon>
        <taxon>Pseudomonadota</taxon>
        <taxon>Gammaproteobacteria</taxon>
        <taxon>Enterobacterales</taxon>
        <taxon>Morganellaceae</taxon>
        <taxon>Photorhabdus</taxon>
    </lineage>
</organism>
<gene>
    <name evidence="2" type="ORF">CKY01_14045</name>
</gene>
<reference evidence="2 3" key="1">
    <citation type="journal article" date="2018" name="Int. J. Syst. Evol. Microbiol.">
        <title>Whole-genome-based revisit of Photorhabdus phylogeny: proposal for the elevation of most Photorhabdus subspecies to the species level and description of one novel species Photorhabdus bodei sp. nov., and one novel subspecies Photorhabdus laumondii subsp. clarkei subsp. nov.</title>
        <authorList>
            <person name="Machado R.A.R."/>
            <person name="Wuthrich D."/>
            <person name="Kuhnert P."/>
            <person name="Arce C.C.M."/>
            <person name="Thonen L."/>
            <person name="Ruiz C."/>
            <person name="Zhang X."/>
            <person name="Robert C.A.M."/>
            <person name="Karimi J."/>
            <person name="Kamali S."/>
            <person name="Ma J."/>
            <person name="Bruggmann R."/>
            <person name="Erb M."/>
        </authorList>
    </citation>
    <scope>NUCLEOTIDE SEQUENCE [LARGE SCALE GENOMIC DNA]</scope>
    <source>
        <strain evidence="2 3">BOJ-47</strain>
    </source>
</reference>
<dbReference type="InterPro" id="IPR001296">
    <property type="entry name" value="Glyco_trans_1"/>
</dbReference>
<dbReference type="GO" id="GO:1901135">
    <property type="term" value="P:carbohydrate derivative metabolic process"/>
    <property type="evidence" value="ECO:0007669"/>
    <property type="project" value="UniProtKB-ARBA"/>
</dbReference>
<dbReference type="Pfam" id="PF00534">
    <property type="entry name" value="Glycos_transf_1"/>
    <property type="match status" value="1"/>
</dbReference>
<proteinExistence type="predicted"/>
<dbReference type="EMBL" id="NSCI01000018">
    <property type="protein sequence ID" value="RAW90304.1"/>
    <property type="molecule type" value="Genomic_DNA"/>
</dbReference>
<dbReference type="PANTHER" id="PTHR12526:SF630">
    <property type="entry name" value="GLYCOSYLTRANSFERASE"/>
    <property type="match status" value="1"/>
</dbReference>
<feature type="domain" description="Glycosyl transferase family 1" evidence="1">
    <location>
        <begin position="183"/>
        <end position="333"/>
    </location>
</feature>
<dbReference type="RefSeq" id="WP_113026139.1">
    <property type="nucleotide sequence ID" value="NZ_CAWNWQ010000018.1"/>
</dbReference>
<evidence type="ECO:0000313" key="2">
    <source>
        <dbReference type="EMBL" id="RAW90304.1"/>
    </source>
</evidence>
<dbReference type="SUPFAM" id="SSF53756">
    <property type="entry name" value="UDP-Glycosyltransferase/glycogen phosphorylase"/>
    <property type="match status" value="1"/>
</dbReference>
<evidence type="ECO:0000313" key="3">
    <source>
        <dbReference type="Proteomes" id="UP000250870"/>
    </source>
</evidence>
<dbReference type="Gene3D" id="3.40.50.2000">
    <property type="entry name" value="Glycogen Phosphorylase B"/>
    <property type="match status" value="2"/>
</dbReference>
<dbReference type="GO" id="GO:0016757">
    <property type="term" value="F:glycosyltransferase activity"/>
    <property type="evidence" value="ECO:0007669"/>
    <property type="project" value="InterPro"/>
</dbReference>
<accession>A0A329VEX6</accession>
<protein>
    <recommendedName>
        <fullName evidence="1">Glycosyl transferase family 1 domain-containing protein</fullName>
    </recommendedName>
</protein>
<evidence type="ECO:0000259" key="1">
    <source>
        <dbReference type="Pfam" id="PF00534"/>
    </source>
</evidence>